<dbReference type="Gene3D" id="1.10.357.10">
    <property type="entry name" value="Tetracycline Repressor, domain 2"/>
    <property type="match status" value="1"/>
</dbReference>
<evidence type="ECO:0000313" key="4">
    <source>
        <dbReference type="EMBL" id="CQR55167.1"/>
    </source>
</evidence>
<evidence type="ECO:0000313" key="5">
    <source>
        <dbReference type="Proteomes" id="UP000033163"/>
    </source>
</evidence>
<dbReference type="KEGG" id="pri:PRIO_2763"/>
<dbReference type="STRING" id="483937.AMQ84_01795"/>
<dbReference type="InterPro" id="IPR050624">
    <property type="entry name" value="HTH-type_Tx_Regulator"/>
</dbReference>
<organism evidence="4 5">
    <name type="scientific">Paenibacillus riograndensis SBR5</name>
    <dbReference type="NCBI Taxonomy" id="1073571"/>
    <lineage>
        <taxon>Bacteria</taxon>
        <taxon>Bacillati</taxon>
        <taxon>Bacillota</taxon>
        <taxon>Bacilli</taxon>
        <taxon>Bacillales</taxon>
        <taxon>Paenibacillaceae</taxon>
        <taxon>Paenibacillus</taxon>
        <taxon>Paenibacillus sonchi group</taxon>
    </lineage>
</organism>
<evidence type="ECO:0000256" key="2">
    <source>
        <dbReference type="PROSITE-ProRule" id="PRU00335"/>
    </source>
</evidence>
<dbReference type="EMBL" id="LN831776">
    <property type="protein sequence ID" value="CQR55167.1"/>
    <property type="molecule type" value="Genomic_DNA"/>
</dbReference>
<dbReference type="PANTHER" id="PTHR43479:SF7">
    <property type="entry name" value="TETR-FAMILY TRANSCRIPTIONAL REGULATOR"/>
    <property type="match status" value="1"/>
</dbReference>
<gene>
    <name evidence="4" type="ORF">PRIO_2763</name>
</gene>
<dbReference type="SUPFAM" id="SSF46689">
    <property type="entry name" value="Homeodomain-like"/>
    <property type="match status" value="1"/>
</dbReference>
<sequence length="182" mass="21621">MKKQPETTEKTRQMFIDVFCELYSQKPIEKISIQELANKSGYNRSTFYQYFSDIYELLDFVENNLLSYIKEELANKELSMHTVQNALHCLDKREYLSILSALLGDYGSTRFLERLKREITLDSLEFNSPQNHSITPYLIEFYLSTSLSLFRLWLRREKDLSSEEFFRLVDNLYTKGIAPYSK</sequence>
<reference evidence="5" key="1">
    <citation type="submission" date="2015-03" db="EMBL/GenBank/DDBJ databases">
        <authorList>
            <person name="Wibberg D."/>
        </authorList>
    </citation>
    <scope>NUCLEOTIDE SEQUENCE [LARGE SCALE GENOMIC DNA]</scope>
</reference>
<evidence type="ECO:0000256" key="1">
    <source>
        <dbReference type="ARBA" id="ARBA00023125"/>
    </source>
</evidence>
<evidence type="ECO:0000259" key="3">
    <source>
        <dbReference type="PROSITE" id="PS50977"/>
    </source>
</evidence>
<dbReference type="RefSeq" id="WP_046502938.1">
    <property type="nucleotide sequence ID" value="NZ_LN831776.1"/>
</dbReference>
<dbReference type="GO" id="GO:0003677">
    <property type="term" value="F:DNA binding"/>
    <property type="evidence" value="ECO:0007669"/>
    <property type="project" value="UniProtKB-UniRule"/>
</dbReference>
<dbReference type="HOGENOM" id="CLU_087539_0_7_9"/>
<dbReference type="PANTHER" id="PTHR43479">
    <property type="entry name" value="ACREF/ENVCD OPERON REPRESSOR-RELATED"/>
    <property type="match status" value="1"/>
</dbReference>
<feature type="domain" description="HTH tetR-type" evidence="3">
    <location>
        <begin position="9"/>
        <end position="69"/>
    </location>
</feature>
<dbReference type="PATRIC" id="fig|1073571.4.peg.2950"/>
<accession>A0A0E4CWD6</accession>
<dbReference type="PROSITE" id="PS50977">
    <property type="entry name" value="HTH_TETR_2"/>
    <property type="match status" value="1"/>
</dbReference>
<keyword evidence="1 2" id="KW-0238">DNA-binding</keyword>
<dbReference type="AlphaFoldDB" id="A0A0E4CWD6"/>
<dbReference type="InterPro" id="IPR001647">
    <property type="entry name" value="HTH_TetR"/>
</dbReference>
<name>A0A0E4CWD6_9BACL</name>
<protein>
    <submittedName>
        <fullName evidence="4">TetR family transcriptional regulator</fullName>
    </submittedName>
</protein>
<dbReference type="InterPro" id="IPR009057">
    <property type="entry name" value="Homeodomain-like_sf"/>
</dbReference>
<proteinExistence type="predicted"/>
<dbReference type="Pfam" id="PF00440">
    <property type="entry name" value="TetR_N"/>
    <property type="match status" value="1"/>
</dbReference>
<dbReference type="Proteomes" id="UP000033163">
    <property type="component" value="Chromosome I"/>
</dbReference>
<feature type="DNA-binding region" description="H-T-H motif" evidence="2">
    <location>
        <begin position="32"/>
        <end position="51"/>
    </location>
</feature>